<name>A0AAD9MLN2_PROWI</name>
<keyword evidence="4" id="KW-0808">Transferase</keyword>
<dbReference type="InterPro" id="IPR039741">
    <property type="entry name" value="UDP-sugar_pyrophosphorylase"/>
</dbReference>
<dbReference type="EC" id="2.7.7.23" evidence="3"/>
<dbReference type="SUPFAM" id="SSF53448">
    <property type="entry name" value="Nucleotide-diphospho-sugar transferases"/>
    <property type="match status" value="1"/>
</dbReference>
<dbReference type="Gene3D" id="3.90.550.10">
    <property type="entry name" value="Spore Coat Polysaccharide Biosynthesis Protein SpsA, Chain A"/>
    <property type="match status" value="1"/>
</dbReference>
<dbReference type="PANTHER" id="PTHR11952:SF2">
    <property type="entry name" value="LD24639P"/>
    <property type="match status" value="1"/>
</dbReference>
<organism evidence="7 8">
    <name type="scientific">Prototheca wickerhamii</name>
    <dbReference type="NCBI Taxonomy" id="3111"/>
    <lineage>
        <taxon>Eukaryota</taxon>
        <taxon>Viridiplantae</taxon>
        <taxon>Chlorophyta</taxon>
        <taxon>core chlorophytes</taxon>
        <taxon>Trebouxiophyceae</taxon>
        <taxon>Chlorellales</taxon>
        <taxon>Chlorellaceae</taxon>
        <taxon>Prototheca</taxon>
    </lineage>
</organism>
<dbReference type="PANTHER" id="PTHR11952">
    <property type="entry name" value="UDP- GLUCOSE PYROPHOSPHORYLASE"/>
    <property type="match status" value="1"/>
</dbReference>
<evidence type="ECO:0000313" key="7">
    <source>
        <dbReference type="EMBL" id="KAK2078423.1"/>
    </source>
</evidence>
<evidence type="ECO:0000256" key="4">
    <source>
        <dbReference type="ARBA" id="ARBA00022679"/>
    </source>
</evidence>
<evidence type="ECO:0000256" key="2">
    <source>
        <dbReference type="ARBA" id="ARBA00010401"/>
    </source>
</evidence>
<dbReference type="AlphaFoldDB" id="A0AAD9MLN2"/>
<comment type="pathway">
    <text evidence="1">Nucleotide-sugar biosynthesis; UDP-N-acetyl-alpha-D-glucosamine biosynthesis; UDP-N-acetyl-alpha-D-glucosamine from N-acetyl-alpha-D-glucosamine 1-phosphate: step 1/1.</text>
</comment>
<proteinExistence type="inferred from homology"/>
<dbReference type="InterPro" id="IPR029044">
    <property type="entry name" value="Nucleotide-diphossugar_trans"/>
</dbReference>
<keyword evidence="8" id="KW-1185">Reference proteome</keyword>
<protein>
    <recommendedName>
        <fullName evidence="3">UDP-N-acetylglucosamine diphosphorylase</fullName>
        <ecNumber evidence="3">2.7.7.23</ecNumber>
    </recommendedName>
</protein>
<dbReference type="Proteomes" id="UP001255856">
    <property type="component" value="Unassembled WGS sequence"/>
</dbReference>
<comment type="catalytic activity">
    <reaction evidence="6">
        <text>N-acetyl-alpha-D-glucosamine 1-phosphate + UTP + H(+) = UDP-N-acetyl-alpha-D-glucosamine + diphosphate</text>
        <dbReference type="Rhea" id="RHEA:13509"/>
        <dbReference type="ChEBI" id="CHEBI:15378"/>
        <dbReference type="ChEBI" id="CHEBI:33019"/>
        <dbReference type="ChEBI" id="CHEBI:46398"/>
        <dbReference type="ChEBI" id="CHEBI:57705"/>
        <dbReference type="ChEBI" id="CHEBI:57776"/>
        <dbReference type="EC" id="2.7.7.23"/>
    </reaction>
</comment>
<gene>
    <name evidence="7" type="ORF">QBZ16_003263</name>
</gene>
<dbReference type="GO" id="GO:0006048">
    <property type="term" value="P:UDP-N-acetylglucosamine biosynthetic process"/>
    <property type="evidence" value="ECO:0007669"/>
    <property type="project" value="TreeGrafter"/>
</dbReference>
<dbReference type="Pfam" id="PF01704">
    <property type="entry name" value="UDPGP"/>
    <property type="match status" value="1"/>
</dbReference>
<accession>A0AAD9MLN2</accession>
<evidence type="ECO:0000256" key="3">
    <source>
        <dbReference type="ARBA" id="ARBA00012457"/>
    </source>
</evidence>
<dbReference type="InterPro" id="IPR002618">
    <property type="entry name" value="UDPGP_fam"/>
</dbReference>
<sequence>MEPTVAGLRAALLSTGQEHLLRHFEELDSEQQGSFAKELASVDWPQLAHAFEQTLQDAARWRALGLRAIAQGRVGALLLAGGQGTRLGSDAPKGCYDIGLPSRKSLFQLHAERLLKLERLAAAALAGEAGAGGLVGDLSCSAESRPAPESAPIRFWIMTSEATDAATRAFFEEHAFFGLRPAQVSFLSQGALPALDERGRAILASPGRLALSPNGNGGIYTALRASGALREMVASGVEALDCWPVDNALAQPLSPEWVGRCLERRADVGCRVLARRGPDEKVGVAALVKGSGAAGDERRLAIVEYSELSPERAARVDAATGKLVFNWANACLHFFSRAWLERATDYISRGAERAGAASERAGAASERAGAAFGQPPPLTFHVARKTIPSVHGPVPGIKLELFIFDPFFLAQAPCMVEVERGREFAPVKNAPGSGVDCPETARAAVLTQHRAWIEAAGGVVEAADGVEVSPLVSLAGEGLESICRGQIFTHALDPRLQQSI</sequence>
<dbReference type="EMBL" id="JASFZW010000004">
    <property type="protein sequence ID" value="KAK2078423.1"/>
    <property type="molecule type" value="Genomic_DNA"/>
</dbReference>
<comment type="similarity">
    <text evidence="2">Belongs to the UDPGP type 1 family.</text>
</comment>
<evidence type="ECO:0000256" key="1">
    <source>
        <dbReference type="ARBA" id="ARBA00005208"/>
    </source>
</evidence>
<evidence type="ECO:0000256" key="5">
    <source>
        <dbReference type="ARBA" id="ARBA00022695"/>
    </source>
</evidence>
<comment type="caution">
    <text evidence="7">The sequence shown here is derived from an EMBL/GenBank/DDBJ whole genome shotgun (WGS) entry which is preliminary data.</text>
</comment>
<keyword evidence="5" id="KW-0548">Nucleotidyltransferase</keyword>
<evidence type="ECO:0000313" key="8">
    <source>
        <dbReference type="Proteomes" id="UP001255856"/>
    </source>
</evidence>
<evidence type="ECO:0000256" key="6">
    <source>
        <dbReference type="ARBA" id="ARBA00048493"/>
    </source>
</evidence>
<reference evidence="7" key="1">
    <citation type="submission" date="2021-01" db="EMBL/GenBank/DDBJ databases">
        <authorList>
            <person name="Eckstrom K.M.E."/>
        </authorList>
    </citation>
    <scope>NUCLEOTIDE SEQUENCE</scope>
    <source>
        <strain evidence="7">UVCC 0001</strain>
    </source>
</reference>
<dbReference type="GO" id="GO:0003977">
    <property type="term" value="F:UDP-N-acetylglucosamine diphosphorylase activity"/>
    <property type="evidence" value="ECO:0007669"/>
    <property type="project" value="UniProtKB-EC"/>
</dbReference>